<dbReference type="SUPFAM" id="SSF100895">
    <property type="entry name" value="Kazal-type serine protease inhibitors"/>
    <property type="match status" value="1"/>
</dbReference>
<feature type="region of interest" description="Disordered" evidence="1">
    <location>
        <begin position="134"/>
        <end position="214"/>
    </location>
</feature>
<evidence type="ECO:0000256" key="2">
    <source>
        <dbReference type="SAM" id="SignalP"/>
    </source>
</evidence>
<dbReference type="OrthoDB" id="10376627at2759"/>
<dbReference type="InterPro" id="IPR002350">
    <property type="entry name" value="Kazal_dom"/>
</dbReference>
<keyword evidence="2" id="KW-0732">Signal</keyword>
<feature type="chain" id="PRO_5034674426" evidence="2">
    <location>
        <begin position="32"/>
        <end position="214"/>
    </location>
</feature>
<dbReference type="InterPro" id="IPR036058">
    <property type="entry name" value="Kazal_dom_sf"/>
</dbReference>
<sequence length="214" mass="23044">MGDPGLCRLRSTNHAVAVGTVLLLIATLGAAETDDAPYFPKCKASAGAMDIAGLIDKDPCMFRCPPTVSMVCSNDGMSHMNDCFLCKSACHNPGRPIFKVCDGRCPCKGEPHDEDMEASEDCVDGECKTDSKDHYGEDYGFDVESPDEKYASPVYKEGDADVLHESKGYEADPTADPLAAAEDADGVDDPEGAEEKEEEDDEEDDDDLEDLEAE</sequence>
<organism evidence="4 5">
    <name type="scientific">Acanthaster planci</name>
    <name type="common">Crown-of-thorns starfish</name>
    <dbReference type="NCBI Taxonomy" id="133434"/>
    <lineage>
        <taxon>Eukaryota</taxon>
        <taxon>Metazoa</taxon>
        <taxon>Echinodermata</taxon>
        <taxon>Eleutherozoa</taxon>
        <taxon>Asterozoa</taxon>
        <taxon>Asteroidea</taxon>
        <taxon>Valvatacea</taxon>
        <taxon>Valvatida</taxon>
        <taxon>Acanthasteridae</taxon>
        <taxon>Acanthaster</taxon>
    </lineage>
</organism>
<dbReference type="GeneID" id="110979077"/>
<gene>
    <name evidence="5" type="primary">LOC110979077</name>
</gene>
<dbReference type="RefSeq" id="XP_022090277.1">
    <property type="nucleotide sequence ID" value="XM_022234585.1"/>
</dbReference>
<dbReference type="OMA" id="NDGMSHM"/>
<dbReference type="PROSITE" id="PS51465">
    <property type="entry name" value="KAZAL_2"/>
    <property type="match status" value="1"/>
</dbReference>
<evidence type="ECO:0000313" key="4">
    <source>
        <dbReference type="Proteomes" id="UP000694845"/>
    </source>
</evidence>
<feature type="compositionally biased region" description="Acidic residues" evidence="1">
    <location>
        <begin position="182"/>
        <end position="214"/>
    </location>
</feature>
<reference evidence="5" key="1">
    <citation type="submission" date="2025-08" db="UniProtKB">
        <authorList>
            <consortium name="RefSeq"/>
        </authorList>
    </citation>
    <scope>IDENTIFICATION</scope>
</reference>
<dbReference type="SMART" id="SM00280">
    <property type="entry name" value="KAZAL"/>
    <property type="match status" value="1"/>
</dbReference>
<evidence type="ECO:0000313" key="5">
    <source>
        <dbReference type="RefSeq" id="XP_022090277.1"/>
    </source>
</evidence>
<evidence type="ECO:0000259" key="3">
    <source>
        <dbReference type="PROSITE" id="PS51465"/>
    </source>
</evidence>
<dbReference type="Pfam" id="PF00050">
    <property type="entry name" value="Kazal_1"/>
    <property type="match status" value="1"/>
</dbReference>
<feature type="domain" description="Kazal-like" evidence="3">
    <location>
        <begin position="54"/>
        <end position="106"/>
    </location>
</feature>
<feature type="compositionally biased region" description="Basic and acidic residues" evidence="1">
    <location>
        <begin position="146"/>
        <end position="170"/>
    </location>
</feature>
<name>A0A8B7YCJ7_ACAPL</name>
<feature type="signal peptide" evidence="2">
    <location>
        <begin position="1"/>
        <end position="31"/>
    </location>
</feature>
<dbReference type="Proteomes" id="UP000694845">
    <property type="component" value="Unplaced"/>
</dbReference>
<dbReference type="KEGG" id="aplc:110979077"/>
<dbReference type="AlphaFoldDB" id="A0A8B7YCJ7"/>
<evidence type="ECO:0000256" key="1">
    <source>
        <dbReference type="SAM" id="MobiDB-lite"/>
    </source>
</evidence>
<proteinExistence type="predicted"/>
<keyword evidence="4" id="KW-1185">Reference proteome</keyword>
<accession>A0A8B7YCJ7</accession>
<dbReference type="CDD" id="cd00104">
    <property type="entry name" value="KAZAL_FS"/>
    <property type="match status" value="1"/>
</dbReference>
<protein>
    <submittedName>
        <fullName evidence="5">Protein bfr2-like</fullName>
    </submittedName>
</protein>
<dbReference type="Gene3D" id="3.30.60.30">
    <property type="match status" value="1"/>
</dbReference>